<keyword evidence="3" id="KW-0145">Chemotaxis</keyword>
<keyword evidence="4 9" id="KW-0812">Transmembrane</keyword>
<dbReference type="Gene3D" id="1.10.287.950">
    <property type="entry name" value="Methyl-accepting chemotaxis protein"/>
    <property type="match status" value="1"/>
</dbReference>
<dbReference type="STRING" id="907348.TresaDRAFT_2144"/>
<evidence type="ECO:0000256" key="1">
    <source>
        <dbReference type="ARBA" id="ARBA00004651"/>
    </source>
</evidence>
<dbReference type="AlphaFoldDB" id="H7EJP4"/>
<dbReference type="PROSITE" id="PS50885">
    <property type="entry name" value="HAMP"/>
    <property type="match status" value="1"/>
</dbReference>
<dbReference type="SMART" id="SM00304">
    <property type="entry name" value="HAMP"/>
    <property type="match status" value="1"/>
</dbReference>
<dbReference type="InterPro" id="IPR033479">
    <property type="entry name" value="dCache_1"/>
</dbReference>
<evidence type="ECO:0000259" key="11">
    <source>
        <dbReference type="PROSITE" id="PS50885"/>
    </source>
</evidence>
<evidence type="ECO:0000256" key="9">
    <source>
        <dbReference type="SAM" id="Phobius"/>
    </source>
</evidence>
<evidence type="ECO:0000256" key="7">
    <source>
        <dbReference type="ARBA" id="ARBA00029447"/>
    </source>
</evidence>
<dbReference type="Gene3D" id="3.30.450.20">
    <property type="entry name" value="PAS domain"/>
    <property type="match status" value="2"/>
</dbReference>
<gene>
    <name evidence="12" type="ORF">TresaDRAFT_2144</name>
</gene>
<evidence type="ECO:0000256" key="2">
    <source>
        <dbReference type="ARBA" id="ARBA00022475"/>
    </source>
</evidence>
<keyword evidence="5 9" id="KW-1133">Transmembrane helix</keyword>
<comment type="similarity">
    <text evidence="7">Belongs to the methyl-accepting chemotaxis (MCP) protein family.</text>
</comment>
<evidence type="ECO:0000259" key="10">
    <source>
        <dbReference type="PROSITE" id="PS50111"/>
    </source>
</evidence>
<dbReference type="Pfam" id="PF02743">
    <property type="entry name" value="dCache_1"/>
    <property type="match status" value="1"/>
</dbReference>
<evidence type="ECO:0000256" key="4">
    <source>
        <dbReference type="ARBA" id="ARBA00022692"/>
    </source>
</evidence>
<keyword evidence="13" id="KW-1185">Reference proteome</keyword>
<organism evidence="12 13">
    <name type="scientific">Treponema saccharophilum DSM 2985</name>
    <dbReference type="NCBI Taxonomy" id="907348"/>
    <lineage>
        <taxon>Bacteria</taxon>
        <taxon>Pseudomonadati</taxon>
        <taxon>Spirochaetota</taxon>
        <taxon>Spirochaetia</taxon>
        <taxon>Spirochaetales</taxon>
        <taxon>Treponemataceae</taxon>
        <taxon>Treponema</taxon>
    </lineage>
</organism>
<dbReference type="Gene3D" id="6.10.340.10">
    <property type="match status" value="1"/>
</dbReference>
<evidence type="ECO:0000256" key="6">
    <source>
        <dbReference type="ARBA" id="ARBA00023136"/>
    </source>
</evidence>
<dbReference type="OrthoDB" id="2489132at2"/>
<evidence type="ECO:0000313" key="13">
    <source>
        <dbReference type="Proteomes" id="UP000003571"/>
    </source>
</evidence>
<dbReference type="PATRIC" id="fig|907348.3.peg.1092"/>
<dbReference type="GO" id="GO:0004888">
    <property type="term" value="F:transmembrane signaling receptor activity"/>
    <property type="evidence" value="ECO:0007669"/>
    <property type="project" value="TreeGrafter"/>
</dbReference>
<keyword evidence="6 9" id="KW-0472">Membrane</keyword>
<evidence type="ECO:0000256" key="5">
    <source>
        <dbReference type="ARBA" id="ARBA00022989"/>
    </source>
</evidence>
<proteinExistence type="inferred from homology"/>
<feature type="transmembrane region" description="Helical" evidence="9">
    <location>
        <begin position="307"/>
        <end position="326"/>
    </location>
</feature>
<evidence type="ECO:0000256" key="3">
    <source>
        <dbReference type="ARBA" id="ARBA00022500"/>
    </source>
</evidence>
<reference evidence="12 13" key="1">
    <citation type="submission" date="2011-09" db="EMBL/GenBank/DDBJ databases">
        <title>The draft genome of Treponema saccharophilum DSM 2985.</title>
        <authorList>
            <consortium name="US DOE Joint Genome Institute (JGI-PGF)"/>
            <person name="Lucas S."/>
            <person name="Copeland A."/>
            <person name="Lapidus A."/>
            <person name="Glavina del Rio T."/>
            <person name="Dalin E."/>
            <person name="Tice H."/>
            <person name="Bruce D."/>
            <person name="Goodwin L."/>
            <person name="Pitluck S."/>
            <person name="Peters L."/>
            <person name="Kyrpides N."/>
            <person name="Mavromatis K."/>
            <person name="Ivanova N."/>
            <person name="Markowitz V."/>
            <person name="Cheng J.-F."/>
            <person name="Hugenholtz P."/>
            <person name="Woyke T."/>
            <person name="Wu D."/>
            <person name="Gronow S."/>
            <person name="Wellnitz S."/>
            <person name="Brambilla E."/>
            <person name="Klenk H.-P."/>
            <person name="Eisen J.A."/>
        </authorList>
    </citation>
    <scope>NUCLEOTIDE SEQUENCE [LARGE SCALE GENOMIC DNA]</scope>
    <source>
        <strain evidence="12 13">DSM 2985</strain>
    </source>
</reference>
<dbReference type="GO" id="GO:0006935">
    <property type="term" value="P:chemotaxis"/>
    <property type="evidence" value="ECO:0007669"/>
    <property type="project" value="UniProtKB-KW"/>
</dbReference>
<dbReference type="SMART" id="SM00283">
    <property type="entry name" value="MA"/>
    <property type="match status" value="1"/>
</dbReference>
<feature type="domain" description="Methyl-accepting transducer" evidence="10">
    <location>
        <begin position="432"/>
        <end position="654"/>
    </location>
</feature>
<dbReference type="Pfam" id="PF00015">
    <property type="entry name" value="MCPsignal"/>
    <property type="match status" value="1"/>
</dbReference>
<dbReference type="InterPro" id="IPR051310">
    <property type="entry name" value="MCP_chemotaxis"/>
</dbReference>
<evidence type="ECO:0000313" key="12">
    <source>
        <dbReference type="EMBL" id="EIC02164.1"/>
    </source>
</evidence>
<comment type="subcellular location">
    <subcellularLocation>
        <location evidence="1">Cell membrane</location>
        <topology evidence="1">Multi-pass membrane protein</topology>
    </subcellularLocation>
</comment>
<accession>H7EJP4</accession>
<dbReference type="PANTHER" id="PTHR43531">
    <property type="entry name" value="PROTEIN ICFG"/>
    <property type="match status" value="1"/>
</dbReference>
<keyword evidence="2" id="KW-1003">Cell membrane</keyword>
<dbReference type="CDD" id="cd06225">
    <property type="entry name" value="HAMP"/>
    <property type="match status" value="1"/>
</dbReference>
<dbReference type="InterPro" id="IPR003660">
    <property type="entry name" value="HAMP_dom"/>
</dbReference>
<dbReference type="InterPro" id="IPR004089">
    <property type="entry name" value="MCPsignal_dom"/>
</dbReference>
<dbReference type="SUPFAM" id="SSF58104">
    <property type="entry name" value="Methyl-accepting chemotaxis protein (MCP) signaling domain"/>
    <property type="match status" value="1"/>
</dbReference>
<protein>
    <submittedName>
        <fullName evidence="12">Methyl-accepting chemotaxis sensory transducer with Cache sensor</fullName>
    </submittedName>
</protein>
<dbReference type="PROSITE" id="PS50111">
    <property type="entry name" value="CHEMOTAXIS_TRANSDUC_2"/>
    <property type="match status" value="1"/>
</dbReference>
<dbReference type="RefSeq" id="WP_002703530.1">
    <property type="nucleotide sequence ID" value="NZ_AGRW01000042.1"/>
</dbReference>
<evidence type="ECO:0000256" key="8">
    <source>
        <dbReference type="PROSITE-ProRule" id="PRU00284"/>
    </source>
</evidence>
<dbReference type="Proteomes" id="UP000003571">
    <property type="component" value="Unassembled WGS sequence"/>
</dbReference>
<feature type="domain" description="HAMP" evidence="11">
    <location>
        <begin position="338"/>
        <end position="385"/>
    </location>
</feature>
<dbReference type="GO" id="GO:0007165">
    <property type="term" value="P:signal transduction"/>
    <property type="evidence" value="ECO:0007669"/>
    <property type="project" value="UniProtKB-KW"/>
</dbReference>
<feature type="transmembrane region" description="Helical" evidence="9">
    <location>
        <begin position="12"/>
        <end position="36"/>
    </location>
</feature>
<sequence length="718" mass="77380">MKHRKKMSLAGKFALSEFIIILLVIGISQIVVGLSFEKKAMYDFYTSAENVLKDFSNSINIFFTAKEDSVKFFCTAESVKSADETIHSFINETGTIQISEYEKSPTELKIRATAQEFSNIDKDTSEVFFGTKWGGYATNLSHSKSGGYDPRSRQWYKDATNGGGNPVITSAYKTTSGTLVVSIVCSVTDFDNNFLGNAGLDISLEKLTSILSTLDFGEGASVVMLQKDGFILADTGSRSAAFKNINDLDIPELAEYIKTNETEGKIMMDNKFYLTKSIINEKTDYEIVVCCPLKTVNKSFMQTMTQSLIICVVLGLFFALSTAFFMKRKLSPLKNMADDISKNAQEIAEGHGNLSNRLNINEKNEIGAVAESFNLYSEKLQALIGSMKHSKSSLSLAGEKLGGTTAAAMDAIELITGGIHALDGNLRSQSSCVEQTSANVESILENITSLENLIGTQSESVEGASSAVEEMVGNISEVNRSVDKMASSFAKIAKSSEDGAKSQEALQQKISEIENQSNLLSEANAVIASIAEQTNLLAMNAAIEAAHAGAAGKGFAVVADEIRKLSETSSEQSATIGEQLSEIQSKIKEVVEATEKGVEGFADLASEVRSTDTLVHQIKTAMQEQSEGSTLITDALSQMKDSTRQVQSASKKMTANSQTIIDDVGTLQNETDTIKESMSQMSLNAGKINDAGSALGDIAGVMKQSISDIGEQVDRFTV</sequence>
<dbReference type="Pfam" id="PF00672">
    <property type="entry name" value="HAMP"/>
    <property type="match status" value="1"/>
</dbReference>
<dbReference type="GO" id="GO:0005886">
    <property type="term" value="C:plasma membrane"/>
    <property type="evidence" value="ECO:0007669"/>
    <property type="project" value="UniProtKB-SubCell"/>
</dbReference>
<dbReference type="EMBL" id="AGRW01000042">
    <property type="protein sequence ID" value="EIC02164.1"/>
    <property type="molecule type" value="Genomic_DNA"/>
</dbReference>
<keyword evidence="8" id="KW-0807">Transducer</keyword>
<comment type="caution">
    <text evidence="12">The sequence shown here is derived from an EMBL/GenBank/DDBJ whole genome shotgun (WGS) entry which is preliminary data.</text>
</comment>
<dbReference type="eggNOG" id="COG0840">
    <property type="taxonomic scope" value="Bacteria"/>
</dbReference>
<name>H7EJP4_9SPIR</name>
<dbReference type="PANTHER" id="PTHR43531:SF11">
    <property type="entry name" value="METHYL-ACCEPTING CHEMOTAXIS PROTEIN 3"/>
    <property type="match status" value="1"/>
</dbReference>